<protein>
    <submittedName>
        <fullName evidence="1">Uncharacterized protein</fullName>
    </submittedName>
</protein>
<proteinExistence type="predicted"/>
<dbReference type="Proteomes" id="UP000485058">
    <property type="component" value="Unassembled WGS sequence"/>
</dbReference>
<feature type="non-terminal residue" evidence="1">
    <location>
        <position position="21"/>
    </location>
</feature>
<dbReference type="EMBL" id="BLLF01005887">
    <property type="protein sequence ID" value="GFH31733.1"/>
    <property type="molecule type" value="Genomic_DNA"/>
</dbReference>
<name>A0A6A0AHM4_HAELA</name>
<keyword evidence="2" id="KW-1185">Reference proteome</keyword>
<sequence length="21" mass="2580">MQVAKWRAESRATSWYADMEY</sequence>
<comment type="caution">
    <text evidence="1">The sequence shown here is derived from an EMBL/GenBank/DDBJ whole genome shotgun (WGS) entry which is preliminary data.</text>
</comment>
<feature type="non-terminal residue" evidence="1">
    <location>
        <position position="1"/>
    </location>
</feature>
<organism evidence="1 2">
    <name type="scientific">Haematococcus lacustris</name>
    <name type="common">Green alga</name>
    <name type="synonym">Haematococcus pluvialis</name>
    <dbReference type="NCBI Taxonomy" id="44745"/>
    <lineage>
        <taxon>Eukaryota</taxon>
        <taxon>Viridiplantae</taxon>
        <taxon>Chlorophyta</taxon>
        <taxon>core chlorophytes</taxon>
        <taxon>Chlorophyceae</taxon>
        <taxon>CS clade</taxon>
        <taxon>Chlamydomonadales</taxon>
        <taxon>Haematococcaceae</taxon>
        <taxon>Haematococcus</taxon>
    </lineage>
</organism>
<reference evidence="1 2" key="1">
    <citation type="submission" date="2020-02" db="EMBL/GenBank/DDBJ databases">
        <title>Draft genome sequence of Haematococcus lacustris strain NIES-144.</title>
        <authorList>
            <person name="Morimoto D."/>
            <person name="Nakagawa S."/>
            <person name="Yoshida T."/>
            <person name="Sawayama S."/>
        </authorList>
    </citation>
    <scope>NUCLEOTIDE SEQUENCE [LARGE SCALE GENOMIC DNA]</scope>
    <source>
        <strain evidence="1 2">NIES-144</strain>
    </source>
</reference>
<accession>A0A6A0AHM4</accession>
<evidence type="ECO:0000313" key="1">
    <source>
        <dbReference type="EMBL" id="GFH31733.1"/>
    </source>
</evidence>
<evidence type="ECO:0000313" key="2">
    <source>
        <dbReference type="Proteomes" id="UP000485058"/>
    </source>
</evidence>
<dbReference type="AlphaFoldDB" id="A0A6A0AHM4"/>
<gene>
    <name evidence="1" type="ORF">HaLaN_30834</name>
</gene>